<accession>A0AAD5M2Z4</accession>
<sequence>MLVYKLHINHWGDRYKVSRNMKMYPTHIRIARMASAHGDQLWFHKMFERYWFYLKFSLPK</sequence>
<dbReference type="EMBL" id="JAHQIW010001032">
    <property type="protein sequence ID" value="KAJ1351227.1"/>
    <property type="molecule type" value="Genomic_DNA"/>
</dbReference>
<keyword evidence="2" id="KW-1185">Reference proteome</keyword>
<organism evidence="1 2">
    <name type="scientific">Parelaphostrongylus tenuis</name>
    <name type="common">Meningeal worm</name>
    <dbReference type="NCBI Taxonomy" id="148309"/>
    <lineage>
        <taxon>Eukaryota</taxon>
        <taxon>Metazoa</taxon>
        <taxon>Ecdysozoa</taxon>
        <taxon>Nematoda</taxon>
        <taxon>Chromadorea</taxon>
        <taxon>Rhabditida</taxon>
        <taxon>Rhabditina</taxon>
        <taxon>Rhabditomorpha</taxon>
        <taxon>Strongyloidea</taxon>
        <taxon>Metastrongylidae</taxon>
        <taxon>Parelaphostrongylus</taxon>
    </lineage>
</organism>
<protein>
    <submittedName>
        <fullName evidence="1">Uncharacterized protein</fullName>
    </submittedName>
</protein>
<reference evidence="1" key="1">
    <citation type="submission" date="2021-06" db="EMBL/GenBank/DDBJ databases">
        <title>Parelaphostrongylus tenuis whole genome reference sequence.</title>
        <authorList>
            <person name="Garwood T.J."/>
            <person name="Larsen P.A."/>
            <person name="Fountain-Jones N.M."/>
            <person name="Garbe J.R."/>
            <person name="Macchietto M.G."/>
            <person name="Kania S.A."/>
            <person name="Gerhold R.W."/>
            <person name="Richards J.E."/>
            <person name="Wolf T.M."/>
        </authorList>
    </citation>
    <scope>NUCLEOTIDE SEQUENCE</scope>
    <source>
        <strain evidence="1">MNPRO001-30</strain>
        <tissue evidence="1">Meninges</tissue>
    </source>
</reference>
<dbReference type="Proteomes" id="UP001196413">
    <property type="component" value="Unassembled WGS sequence"/>
</dbReference>
<evidence type="ECO:0000313" key="2">
    <source>
        <dbReference type="Proteomes" id="UP001196413"/>
    </source>
</evidence>
<dbReference type="AlphaFoldDB" id="A0AAD5M2Z4"/>
<gene>
    <name evidence="1" type="ORF">KIN20_007202</name>
</gene>
<evidence type="ECO:0000313" key="1">
    <source>
        <dbReference type="EMBL" id="KAJ1351227.1"/>
    </source>
</evidence>
<name>A0AAD5M2Z4_PARTN</name>
<proteinExistence type="predicted"/>
<comment type="caution">
    <text evidence="1">The sequence shown here is derived from an EMBL/GenBank/DDBJ whole genome shotgun (WGS) entry which is preliminary data.</text>
</comment>